<dbReference type="RefSeq" id="WP_094404509.1">
    <property type="nucleotide sequence ID" value="NZ_NMVO01000001.1"/>
</dbReference>
<evidence type="ECO:0000256" key="5">
    <source>
        <dbReference type="ARBA" id="ARBA00023163"/>
    </source>
</evidence>
<evidence type="ECO:0000256" key="6">
    <source>
        <dbReference type="SAM" id="MobiDB-lite"/>
    </source>
</evidence>
<dbReference type="Gene3D" id="1.10.1740.10">
    <property type="match status" value="1"/>
</dbReference>
<dbReference type="Pfam" id="PF04542">
    <property type="entry name" value="Sigma70_r2"/>
    <property type="match status" value="1"/>
</dbReference>
<sequence length="153" mass="17055">MRAPFDQVVREHGRTVLRVCRAALPAADADDAWSETFLSALRGWPELAEDANVEAWLVTIARRRCLDLIRRRRVLPTDQLPETPSGQGNPAPPEPVWGLVAELPPKQRQAITHHYLLGFSHTETAALVGATPEAVRRAAADGMRALRRRKDEL</sequence>
<evidence type="ECO:0000313" key="9">
    <source>
        <dbReference type="EMBL" id="OYO17737.1"/>
    </source>
</evidence>
<dbReference type="AlphaFoldDB" id="A0A255GPJ0"/>
<dbReference type="EMBL" id="NMVO01000001">
    <property type="protein sequence ID" value="OYO17737.1"/>
    <property type="molecule type" value="Genomic_DNA"/>
</dbReference>
<keyword evidence="4" id="KW-0238">DNA-binding</keyword>
<accession>A0A255GPJ0</accession>
<comment type="caution">
    <text evidence="9">The sequence shown here is derived from an EMBL/GenBank/DDBJ whole genome shotgun (WGS) entry which is preliminary data.</text>
</comment>
<dbReference type="InterPro" id="IPR013324">
    <property type="entry name" value="RNA_pol_sigma_r3/r4-like"/>
</dbReference>
<evidence type="ECO:0000259" key="8">
    <source>
        <dbReference type="Pfam" id="PF08281"/>
    </source>
</evidence>
<gene>
    <name evidence="9" type="ORF">CGZ94_02310</name>
</gene>
<keyword evidence="10" id="KW-1185">Reference proteome</keyword>
<evidence type="ECO:0000313" key="10">
    <source>
        <dbReference type="Proteomes" id="UP000215896"/>
    </source>
</evidence>
<dbReference type="InterPro" id="IPR039425">
    <property type="entry name" value="RNA_pol_sigma-70-like"/>
</dbReference>
<dbReference type="GO" id="GO:0006352">
    <property type="term" value="P:DNA-templated transcription initiation"/>
    <property type="evidence" value="ECO:0007669"/>
    <property type="project" value="InterPro"/>
</dbReference>
<dbReference type="OrthoDB" id="9803203at2"/>
<dbReference type="Gene3D" id="1.10.10.10">
    <property type="entry name" value="Winged helix-like DNA-binding domain superfamily/Winged helix DNA-binding domain"/>
    <property type="match status" value="1"/>
</dbReference>
<feature type="region of interest" description="Disordered" evidence="6">
    <location>
        <begin position="78"/>
        <end position="97"/>
    </location>
</feature>
<reference evidence="9 10" key="1">
    <citation type="submission" date="2017-07" db="EMBL/GenBank/DDBJ databases">
        <title>Draft whole genome sequences of clinical Proprionibacteriaceae strains.</title>
        <authorList>
            <person name="Bernier A.-M."/>
            <person name="Bernard K."/>
            <person name="Domingo M.-C."/>
        </authorList>
    </citation>
    <scope>NUCLEOTIDE SEQUENCE [LARGE SCALE GENOMIC DNA]</scope>
    <source>
        <strain evidence="9 10">NML 030167</strain>
    </source>
</reference>
<keyword evidence="3" id="KW-0731">Sigma factor</keyword>
<dbReference type="InterPro" id="IPR013325">
    <property type="entry name" value="RNA_pol_sigma_r2"/>
</dbReference>
<comment type="similarity">
    <text evidence="1">Belongs to the sigma-70 factor family. ECF subfamily.</text>
</comment>
<dbReference type="Proteomes" id="UP000215896">
    <property type="component" value="Unassembled WGS sequence"/>
</dbReference>
<dbReference type="SUPFAM" id="SSF88659">
    <property type="entry name" value="Sigma3 and sigma4 domains of RNA polymerase sigma factors"/>
    <property type="match status" value="1"/>
</dbReference>
<dbReference type="InterPro" id="IPR036388">
    <property type="entry name" value="WH-like_DNA-bd_sf"/>
</dbReference>
<dbReference type="SUPFAM" id="SSF88946">
    <property type="entry name" value="Sigma2 domain of RNA polymerase sigma factors"/>
    <property type="match status" value="1"/>
</dbReference>
<keyword evidence="2" id="KW-0805">Transcription regulation</keyword>
<organism evidence="9 10">
    <name type="scientific">Enemella evansiae</name>
    <dbReference type="NCBI Taxonomy" id="2016499"/>
    <lineage>
        <taxon>Bacteria</taxon>
        <taxon>Bacillati</taxon>
        <taxon>Actinomycetota</taxon>
        <taxon>Actinomycetes</taxon>
        <taxon>Propionibacteriales</taxon>
        <taxon>Propionibacteriaceae</taxon>
        <taxon>Enemella</taxon>
    </lineage>
</organism>
<evidence type="ECO:0000256" key="1">
    <source>
        <dbReference type="ARBA" id="ARBA00010641"/>
    </source>
</evidence>
<proteinExistence type="inferred from homology"/>
<dbReference type="InterPro" id="IPR013249">
    <property type="entry name" value="RNA_pol_sigma70_r4_t2"/>
</dbReference>
<feature type="domain" description="RNA polymerase sigma factor 70 region 4 type 2" evidence="8">
    <location>
        <begin position="98"/>
        <end position="146"/>
    </location>
</feature>
<dbReference type="GO" id="GO:0016987">
    <property type="term" value="F:sigma factor activity"/>
    <property type="evidence" value="ECO:0007669"/>
    <property type="project" value="UniProtKB-KW"/>
</dbReference>
<feature type="domain" description="RNA polymerase sigma-70 region 2" evidence="7">
    <location>
        <begin position="9"/>
        <end position="73"/>
    </location>
</feature>
<name>A0A255GPJ0_9ACTN</name>
<evidence type="ECO:0000256" key="2">
    <source>
        <dbReference type="ARBA" id="ARBA00023015"/>
    </source>
</evidence>
<dbReference type="InterPro" id="IPR007627">
    <property type="entry name" value="RNA_pol_sigma70_r2"/>
</dbReference>
<protein>
    <submittedName>
        <fullName evidence="9">RNA polymerase subunit sigma-24</fullName>
    </submittedName>
</protein>
<dbReference type="PANTHER" id="PTHR43133:SF8">
    <property type="entry name" value="RNA POLYMERASE SIGMA FACTOR HI_1459-RELATED"/>
    <property type="match status" value="1"/>
</dbReference>
<evidence type="ECO:0000259" key="7">
    <source>
        <dbReference type="Pfam" id="PF04542"/>
    </source>
</evidence>
<keyword evidence="5" id="KW-0804">Transcription</keyword>
<evidence type="ECO:0000256" key="4">
    <source>
        <dbReference type="ARBA" id="ARBA00023125"/>
    </source>
</evidence>
<dbReference type="PANTHER" id="PTHR43133">
    <property type="entry name" value="RNA POLYMERASE ECF-TYPE SIGMA FACTO"/>
    <property type="match status" value="1"/>
</dbReference>
<dbReference type="GO" id="GO:0003677">
    <property type="term" value="F:DNA binding"/>
    <property type="evidence" value="ECO:0007669"/>
    <property type="project" value="UniProtKB-KW"/>
</dbReference>
<evidence type="ECO:0000256" key="3">
    <source>
        <dbReference type="ARBA" id="ARBA00023082"/>
    </source>
</evidence>
<dbReference type="Pfam" id="PF08281">
    <property type="entry name" value="Sigma70_r4_2"/>
    <property type="match status" value="1"/>
</dbReference>